<dbReference type="InterPro" id="IPR014433">
    <property type="entry name" value="CooC"/>
</dbReference>
<accession>A0A161PUM3</accession>
<dbReference type="Proteomes" id="UP000075737">
    <property type="component" value="Unassembled WGS sequence"/>
</dbReference>
<dbReference type="Gene3D" id="3.40.50.300">
    <property type="entry name" value="P-loop containing nucleotide triphosphate hydrolases"/>
    <property type="match status" value="1"/>
</dbReference>
<dbReference type="GO" id="GO:0005829">
    <property type="term" value="C:cytosol"/>
    <property type="evidence" value="ECO:0007669"/>
    <property type="project" value="TreeGrafter"/>
</dbReference>
<dbReference type="InterPro" id="IPR027417">
    <property type="entry name" value="P-loop_NTPase"/>
</dbReference>
<dbReference type="OrthoDB" id="9779073at2"/>
<dbReference type="PANTHER" id="PTHR43384">
    <property type="entry name" value="SEPTUM SITE-DETERMINING PROTEIN MIND HOMOLOG, CHLOROPLASTIC-RELATED"/>
    <property type="match status" value="1"/>
</dbReference>
<name>A0A161PUM3_9FIRM</name>
<evidence type="ECO:0000313" key="2">
    <source>
        <dbReference type="EMBL" id="KYO66445.1"/>
    </source>
</evidence>
<dbReference type="AlphaFoldDB" id="A0A161PUM3"/>
<dbReference type="EMBL" id="LOHZ01000027">
    <property type="protein sequence ID" value="KYO66445.1"/>
    <property type="molecule type" value="Genomic_DNA"/>
</dbReference>
<dbReference type="InterPro" id="IPR050625">
    <property type="entry name" value="ParA/MinD_ATPase"/>
</dbReference>
<dbReference type="PATRIC" id="fig|520767.4.peg.1174"/>
<dbReference type="GO" id="GO:0016887">
    <property type="term" value="F:ATP hydrolysis activity"/>
    <property type="evidence" value="ECO:0007669"/>
    <property type="project" value="TreeGrafter"/>
</dbReference>
<protein>
    <recommendedName>
        <fullName evidence="1">CobQ/CobB/MinD/ParA nucleotide binding domain-containing protein</fullName>
    </recommendedName>
</protein>
<evidence type="ECO:0000259" key="1">
    <source>
        <dbReference type="Pfam" id="PF01656"/>
    </source>
</evidence>
<organism evidence="2 3">
    <name type="scientific">Thermovenabulum gondwanense</name>
    <dbReference type="NCBI Taxonomy" id="520767"/>
    <lineage>
        <taxon>Bacteria</taxon>
        <taxon>Bacillati</taxon>
        <taxon>Bacillota</taxon>
        <taxon>Clostridia</taxon>
        <taxon>Thermosediminibacterales</taxon>
        <taxon>Thermosediminibacteraceae</taxon>
        <taxon>Thermovenabulum</taxon>
    </lineage>
</organism>
<dbReference type="GO" id="GO:0005524">
    <property type="term" value="F:ATP binding"/>
    <property type="evidence" value="ECO:0007669"/>
    <property type="project" value="TreeGrafter"/>
</dbReference>
<dbReference type="SUPFAM" id="SSF52540">
    <property type="entry name" value="P-loop containing nucleoside triphosphate hydrolases"/>
    <property type="match status" value="1"/>
</dbReference>
<sequence>MAYTIALAGKGGTGKTTLAGFTVDYLVEKGLGPVLAVDADPNSNLNNVLGVEVEFTLGEIREEVKNMDNLPGGMTKADYLNFRLQQAIVEGKGYDLLVMGRPEGLGCYCFANGILREATDKLSNSYSFMVIDNEAGLEHLSRRTTKKVDLMFAVSECSKRGIDAAYRVKALIEELKLDVKELFLIVNRVPKEGIQKELLDHIEKYNIPLAGLVPLDENIYEYDNKGIPLVNLPQKSEAVMAYRSILDNILLPRVTVKK</sequence>
<dbReference type="PIRSF" id="PIRSF005647">
    <property type="entry name" value="CooC"/>
    <property type="match status" value="1"/>
</dbReference>
<gene>
    <name evidence="2" type="ORF">ATZ99_10730</name>
</gene>
<feature type="domain" description="CobQ/CobB/MinD/ParA nucleotide binding" evidence="1">
    <location>
        <begin position="6"/>
        <end position="229"/>
    </location>
</feature>
<evidence type="ECO:0000313" key="3">
    <source>
        <dbReference type="Proteomes" id="UP000075737"/>
    </source>
</evidence>
<dbReference type="GO" id="GO:0051782">
    <property type="term" value="P:negative regulation of cell division"/>
    <property type="evidence" value="ECO:0007669"/>
    <property type="project" value="TreeGrafter"/>
</dbReference>
<keyword evidence="3" id="KW-1185">Reference proteome</keyword>
<dbReference type="InterPro" id="IPR002586">
    <property type="entry name" value="CobQ/CobB/MinD/ParA_Nub-bd_dom"/>
</dbReference>
<comment type="caution">
    <text evidence="2">The sequence shown here is derived from an EMBL/GenBank/DDBJ whole genome shotgun (WGS) entry which is preliminary data.</text>
</comment>
<dbReference type="GO" id="GO:0009898">
    <property type="term" value="C:cytoplasmic side of plasma membrane"/>
    <property type="evidence" value="ECO:0007669"/>
    <property type="project" value="TreeGrafter"/>
</dbReference>
<dbReference type="STRING" id="520767.ATZ99_10730"/>
<proteinExistence type="predicted"/>
<dbReference type="RefSeq" id="WP_068748212.1">
    <property type="nucleotide sequence ID" value="NZ_LOHZ01000027.1"/>
</dbReference>
<dbReference type="Pfam" id="PF01656">
    <property type="entry name" value="CbiA"/>
    <property type="match status" value="1"/>
</dbReference>
<reference evidence="2 3" key="1">
    <citation type="submission" date="2015-12" db="EMBL/GenBank/DDBJ databases">
        <title>Draft genome of Thermovenabulum gondwanense isolated from a red thermophilic microbial mat colonisisng an outflow channel of a bore well.</title>
        <authorList>
            <person name="Patel B.K."/>
        </authorList>
    </citation>
    <scope>NUCLEOTIDE SEQUENCE [LARGE SCALE GENOMIC DNA]</scope>
    <source>
        <strain evidence="2 3">R270</strain>
    </source>
</reference>
<dbReference type="PANTHER" id="PTHR43384:SF7">
    <property type="entry name" value="CARBON-MONOXIDE DEHYDROGENASE ACCESSORY PROTEIN"/>
    <property type="match status" value="1"/>
</dbReference>